<dbReference type="InterPro" id="IPR054783">
    <property type="entry name" value="P60-like"/>
</dbReference>
<reference evidence="2 3" key="1">
    <citation type="submission" date="2016-06" db="EMBL/GenBank/DDBJ databases">
        <authorList>
            <person name="Kjaerup R.B."/>
            <person name="Dalgaard T.S."/>
            <person name="Juul-Madsen H.R."/>
        </authorList>
    </citation>
    <scope>NUCLEOTIDE SEQUENCE [LARGE SCALE GENOMIC DNA]</scope>
    <source>
        <strain evidence="2">JF4278</strain>
    </source>
</reference>
<feature type="signal peptide" evidence="1">
    <location>
        <begin position="1"/>
        <end position="21"/>
    </location>
</feature>
<dbReference type="EMBL" id="LT578453">
    <property type="protein sequence ID" value="SBO45982.1"/>
    <property type="molecule type" value="Genomic_DNA"/>
</dbReference>
<evidence type="ECO:0000256" key="1">
    <source>
        <dbReference type="SAM" id="SignalP"/>
    </source>
</evidence>
<gene>
    <name evidence="2" type="ORF">MBOVJF4278_00194</name>
</gene>
<protein>
    <recommendedName>
        <fullName evidence="4">Lipoprotein</fullName>
    </recommendedName>
</protein>
<dbReference type="RefSeq" id="WP_101456669.1">
    <property type="nucleotide sequence ID" value="NZ_CP022588.1"/>
</dbReference>
<dbReference type="AlphaFoldDB" id="A0A2N8U1Y7"/>
<sequence length="461" mass="53420">MKKISKKLLASFSLFTIPSVAIISAKCGNDVETTERLNQQKDLKDAKRVAELEEIWKNFALSYIYKLKPSNKHDAKSWKQNFEKEFKNQQSQLFKDSYDAYKIFALDQLSKNEYYFVEKSLEWKKNDVFKSNPFDWISTKNFPGEQKPEDFIRIWMEDKTGIRKEINNMLLVKAYFGISDLKQLQTIANNIANAGKADKDKSKDQKFEYFVGGKDAKFDLEHYNLVKYAFENKYIQLWKRTFDDKTTSNDLFTKKEIKNIISNKDDFNAFFKDTAEAEKKAKEWEIITKNTEDKELQGYAGIQKDPGTYGLNWNETDNKKRVTGSGTYGAYDALNSILISFNDLRSNGSSVGVKDKDGKSIVSYINQIVPVGKKTKLKTKEDYTKDKVDDSKLKETEVLSFEGTIYKENLNKLAYLFYGKDAKNLLEKAIEAFAHLGVKIKVNKEIASLYEQLKNKVWVEK</sequence>
<evidence type="ECO:0000313" key="2">
    <source>
        <dbReference type="EMBL" id="SBO45982.1"/>
    </source>
</evidence>
<dbReference type="Proteomes" id="UP000233776">
    <property type="component" value="Chromosome I"/>
</dbReference>
<evidence type="ECO:0008006" key="4">
    <source>
        <dbReference type="Google" id="ProtNLM"/>
    </source>
</evidence>
<accession>A0A2N8U1Y7</accession>
<dbReference type="STRING" id="28903.B0W43_01125"/>
<dbReference type="NCBIfam" id="NF045835">
    <property type="entry name" value="P60_lipo"/>
    <property type="match status" value="1"/>
</dbReference>
<feature type="chain" id="PRO_5041066849" description="Lipoprotein" evidence="1">
    <location>
        <begin position="22"/>
        <end position="461"/>
    </location>
</feature>
<organism evidence="2 3">
    <name type="scientific">Mycoplasmopsis bovis</name>
    <name type="common">Mycoplasma bovis</name>
    <dbReference type="NCBI Taxonomy" id="28903"/>
    <lineage>
        <taxon>Bacteria</taxon>
        <taxon>Bacillati</taxon>
        <taxon>Mycoplasmatota</taxon>
        <taxon>Mycoplasmoidales</taxon>
        <taxon>Metamycoplasmataceae</taxon>
        <taxon>Mycoplasmopsis</taxon>
    </lineage>
</organism>
<proteinExistence type="predicted"/>
<name>A0A2N8U1Y7_MYCBV</name>
<keyword evidence="1" id="KW-0732">Signal</keyword>
<evidence type="ECO:0000313" key="3">
    <source>
        <dbReference type="Proteomes" id="UP000233776"/>
    </source>
</evidence>